<dbReference type="RefSeq" id="WP_188902645.1">
    <property type="nucleotide sequence ID" value="NZ_BMKS01000013.1"/>
</dbReference>
<dbReference type="Proteomes" id="UP000597507">
    <property type="component" value="Unassembled WGS sequence"/>
</dbReference>
<dbReference type="Pfam" id="PF02515">
    <property type="entry name" value="CoA_transf_3"/>
    <property type="match status" value="1"/>
</dbReference>
<keyword evidence="3" id="KW-1185">Reference proteome</keyword>
<dbReference type="Gene3D" id="3.30.1540.10">
    <property type="entry name" value="formyl-coa transferase, domain 3"/>
    <property type="match status" value="1"/>
</dbReference>
<proteinExistence type="predicted"/>
<protein>
    <submittedName>
        <fullName evidence="2">CoA transferase</fullName>
    </submittedName>
</protein>
<dbReference type="InterPro" id="IPR023606">
    <property type="entry name" value="CoA-Trfase_III_dom_1_sf"/>
</dbReference>
<accession>A0A8J2ZDX1</accession>
<dbReference type="AlphaFoldDB" id="A0A8J2ZDX1"/>
<evidence type="ECO:0000313" key="3">
    <source>
        <dbReference type="Proteomes" id="UP000597507"/>
    </source>
</evidence>
<dbReference type="EMBL" id="BMKS01000013">
    <property type="protein sequence ID" value="GGG44816.1"/>
    <property type="molecule type" value="Genomic_DNA"/>
</dbReference>
<comment type="caution">
    <text evidence="2">The sequence shown here is derived from an EMBL/GenBank/DDBJ whole genome shotgun (WGS) entry which is preliminary data.</text>
</comment>
<gene>
    <name evidence="2" type="ORF">GCM10010964_35250</name>
</gene>
<dbReference type="SUPFAM" id="SSF89796">
    <property type="entry name" value="CoA-transferase family III (CaiB/BaiF)"/>
    <property type="match status" value="1"/>
</dbReference>
<dbReference type="GO" id="GO:0008410">
    <property type="term" value="F:CoA-transferase activity"/>
    <property type="evidence" value="ECO:0007669"/>
    <property type="project" value="TreeGrafter"/>
</dbReference>
<dbReference type="Gene3D" id="3.40.50.10540">
    <property type="entry name" value="Crotonobetainyl-coa:carnitine coa-transferase, domain 1"/>
    <property type="match status" value="1"/>
</dbReference>
<dbReference type="InterPro" id="IPR044855">
    <property type="entry name" value="CoA-Trfase_III_dom3_sf"/>
</dbReference>
<sequence length="401" mass="43533">MEHRPLPLDGVTVIAVEQYGAGPFGTMLLADLGAEVIKIENPAEGGDVGRLVGPFFFAPGDSHFHQAFNRNKRSVGLDLKHPEGMRLLRELLRHADAMLDNLRGDLPERLGLTYEALKEVNPRLVCAHLSAYGRDGSRRSWPGYDYLMQAEAGYLSLTGEPDGPPARFGVSVVDMMTGLMAAFALVSGLVGARATGRGMDLDVSLFDTALHNLTYLAAWYLNGGHVQGREPRGAHPSLTPSQLYRTRDGWIFIMCNKEKFWPVLAERLGRPEWAADPRFATFRARLENRAALTGLLDAAFSERTTAEWLEAIGGAVPAAPVLDVGQALDNPFVRERGGVAEFARAEGGPPVRMLTGPVRVDGRLPPTRAAPALGADTEAVLRRLGLDGDAIADLRRRGAVR</sequence>
<dbReference type="InterPro" id="IPR003673">
    <property type="entry name" value="CoA-Trfase_fam_III"/>
</dbReference>
<dbReference type="PANTHER" id="PTHR48207">
    <property type="entry name" value="SUCCINATE--HYDROXYMETHYLGLUTARATE COA-TRANSFERASE"/>
    <property type="match status" value="1"/>
</dbReference>
<evidence type="ECO:0000313" key="2">
    <source>
        <dbReference type="EMBL" id="GGG44816.1"/>
    </source>
</evidence>
<organism evidence="2 3">
    <name type="scientific">Caldovatus sediminis</name>
    <dbReference type="NCBI Taxonomy" id="2041189"/>
    <lineage>
        <taxon>Bacteria</taxon>
        <taxon>Pseudomonadati</taxon>
        <taxon>Pseudomonadota</taxon>
        <taxon>Alphaproteobacteria</taxon>
        <taxon>Acetobacterales</taxon>
        <taxon>Roseomonadaceae</taxon>
        <taxon>Caldovatus</taxon>
    </lineage>
</organism>
<name>A0A8J2ZDX1_9PROT</name>
<dbReference type="PANTHER" id="PTHR48207:SF3">
    <property type="entry name" value="SUCCINATE--HYDROXYMETHYLGLUTARATE COA-TRANSFERASE"/>
    <property type="match status" value="1"/>
</dbReference>
<reference evidence="2 3" key="1">
    <citation type="journal article" date="2014" name="Int. J. Syst. Evol. Microbiol.">
        <title>Complete genome sequence of Corynebacterium casei LMG S-19264T (=DSM 44701T), isolated from a smear-ripened cheese.</title>
        <authorList>
            <consortium name="US DOE Joint Genome Institute (JGI-PGF)"/>
            <person name="Walter F."/>
            <person name="Albersmeier A."/>
            <person name="Kalinowski J."/>
            <person name="Ruckert C."/>
        </authorList>
    </citation>
    <scope>NUCLEOTIDE SEQUENCE [LARGE SCALE GENOMIC DNA]</scope>
    <source>
        <strain evidence="2 3">CGMCC 1.16330</strain>
    </source>
</reference>
<evidence type="ECO:0000256" key="1">
    <source>
        <dbReference type="ARBA" id="ARBA00022679"/>
    </source>
</evidence>
<keyword evidence="1 2" id="KW-0808">Transferase</keyword>
<dbReference type="InterPro" id="IPR050483">
    <property type="entry name" value="CoA-transferase_III_domain"/>
</dbReference>